<dbReference type="Proteomes" id="UP000824076">
    <property type="component" value="Unassembled WGS sequence"/>
</dbReference>
<name>A0A9D1LH17_9BACT</name>
<evidence type="ECO:0000313" key="1">
    <source>
        <dbReference type="EMBL" id="HIU39459.1"/>
    </source>
</evidence>
<proteinExistence type="predicted"/>
<evidence type="ECO:0008006" key="3">
    <source>
        <dbReference type="Google" id="ProtNLM"/>
    </source>
</evidence>
<accession>A0A9D1LH17</accession>
<gene>
    <name evidence="1" type="ORF">IAD18_07325</name>
</gene>
<dbReference type="Pfam" id="PF25594">
    <property type="entry name" value="GldB_lipo"/>
    <property type="match status" value="1"/>
</dbReference>
<sequence length="324" mass="36321">MKVLHFPIWLVAALICIGAYHAQCKPITLHRFDSDIQQLDFKDQTKIDGFIASYKPVLTNFVSPLLQDSTLSLTDKLETFANLDNIKFFYADVANAFPDVAGIAQELTAIDSLLSQKFALKLPPIYTIISPFNQSIVLLNDSAIGIALNHYLGASYKPYSYYPTYIRRFKTKEKIPYHVAEVWLKTQFPYVPSDSSLIEQMLYEGAIACAAKSVIPDFSDAMYFSFAPEQQEWIVQNENVAWQKISGDGMLPSTEPAIRRSLLNPAPFASAISPSAPGGTGKWIGMRIVEAYLAREKSSIADFLRNRTYQNAKTVLTESQYGKQ</sequence>
<comment type="caution">
    <text evidence="1">The sequence shown here is derived from an EMBL/GenBank/DDBJ whole genome shotgun (WGS) entry which is preliminary data.</text>
</comment>
<dbReference type="EMBL" id="DVMS01000204">
    <property type="protein sequence ID" value="HIU39459.1"/>
    <property type="molecule type" value="Genomic_DNA"/>
</dbReference>
<reference evidence="1" key="1">
    <citation type="submission" date="2020-10" db="EMBL/GenBank/DDBJ databases">
        <authorList>
            <person name="Gilroy R."/>
        </authorList>
    </citation>
    <scope>NUCLEOTIDE SEQUENCE</scope>
    <source>
        <strain evidence="1">17073</strain>
    </source>
</reference>
<organism evidence="1 2">
    <name type="scientific">Candidatus Limisoma intestinavium</name>
    <dbReference type="NCBI Taxonomy" id="2840856"/>
    <lineage>
        <taxon>Bacteria</taxon>
        <taxon>Pseudomonadati</taxon>
        <taxon>Bacteroidota</taxon>
        <taxon>Bacteroidia</taxon>
        <taxon>Bacteroidales</taxon>
        <taxon>Candidatus Limisoma</taxon>
    </lineage>
</organism>
<reference evidence="1" key="2">
    <citation type="journal article" date="2021" name="PeerJ">
        <title>Extensive microbial diversity within the chicken gut microbiome revealed by metagenomics and culture.</title>
        <authorList>
            <person name="Gilroy R."/>
            <person name="Ravi A."/>
            <person name="Getino M."/>
            <person name="Pursley I."/>
            <person name="Horton D.L."/>
            <person name="Alikhan N.F."/>
            <person name="Baker D."/>
            <person name="Gharbi K."/>
            <person name="Hall N."/>
            <person name="Watson M."/>
            <person name="Adriaenssens E.M."/>
            <person name="Foster-Nyarko E."/>
            <person name="Jarju S."/>
            <person name="Secka A."/>
            <person name="Antonio M."/>
            <person name="Oren A."/>
            <person name="Chaudhuri R.R."/>
            <person name="La Ragione R."/>
            <person name="Hildebrand F."/>
            <person name="Pallen M.J."/>
        </authorList>
    </citation>
    <scope>NUCLEOTIDE SEQUENCE</scope>
    <source>
        <strain evidence="1">17073</strain>
    </source>
</reference>
<evidence type="ECO:0000313" key="2">
    <source>
        <dbReference type="Proteomes" id="UP000824076"/>
    </source>
</evidence>
<dbReference type="AlphaFoldDB" id="A0A9D1LH17"/>
<protein>
    <recommendedName>
        <fullName evidence="3">Gliding motility-associated lipoprotein GldB</fullName>
    </recommendedName>
</protein>
<dbReference type="InterPro" id="IPR019853">
    <property type="entry name" value="GldB-like"/>
</dbReference>